<dbReference type="InterPro" id="IPR001138">
    <property type="entry name" value="Zn2Cys6_DnaBD"/>
</dbReference>
<dbReference type="PROSITE" id="PS00463">
    <property type="entry name" value="ZN2_CY6_FUNGAL_1"/>
    <property type="match status" value="1"/>
</dbReference>
<keyword evidence="3" id="KW-0238">DNA-binding</keyword>
<dbReference type="CDD" id="cd00067">
    <property type="entry name" value="GAL4"/>
    <property type="match status" value="1"/>
</dbReference>
<evidence type="ECO:0000256" key="3">
    <source>
        <dbReference type="ARBA" id="ARBA00023125"/>
    </source>
</evidence>
<gene>
    <name evidence="7" type="ORF">BKA67DRAFT_3061</name>
</gene>
<accession>A0A9P8UVW0</accession>
<dbReference type="RefSeq" id="XP_045963110.1">
    <property type="nucleotide sequence ID" value="XM_046096112.1"/>
</dbReference>
<organism evidence="7 8">
    <name type="scientific">Truncatella angustata</name>
    <dbReference type="NCBI Taxonomy" id="152316"/>
    <lineage>
        <taxon>Eukaryota</taxon>
        <taxon>Fungi</taxon>
        <taxon>Dikarya</taxon>
        <taxon>Ascomycota</taxon>
        <taxon>Pezizomycotina</taxon>
        <taxon>Sordariomycetes</taxon>
        <taxon>Xylariomycetidae</taxon>
        <taxon>Amphisphaeriales</taxon>
        <taxon>Sporocadaceae</taxon>
        <taxon>Truncatella</taxon>
    </lineage>
</organism>
<dbReference type="PANTHER" id="PTHR47424">
    <property type="entry name" value="REGULATORY PROTEIN GAL4"/>
    <property type="match status" value="1"/>
</dbReference>
<protein>
    <submittedName>
        <fullName evidence="7">Fungal-specific transcription factor domain-containing protein</fullName>
    </submittedName>
</protein>
<dbReference type="GO" id="GO:0000435">
    <property type="term" value="P:positive regulation of transcription from RNA polymerase II promoter by galactose"/>
    <property type="evidence" value="ECO:0007669"/>
    <property type="project" value="TreeGrafter"/>
</dbReference>
<feature type="domain" description="Zn(2)-C6 fungal-type" evidence="6">
    <location>
        <begin position="17"/>
        <end position="49"/>
    </location>
</feature>
<dbReference type="Gene3D" id="4.10.240.10">
    <property type="entry name" value="Zn(2)-C6 fungal-type DNA-binding domain"/>
    <property type="match status" value="1"/>
</dbReference>
<dbReference type="GeneID" id="70125005"/>
<reference evidence="7" key="1">
    <citation type="journal article" date="2021" name="Nat. Commun.">
        <title>Genetic determinants of endophytism in the Arabidopsis root mycobiome.</title>
        <authorList>
            <person name="Mesny F."/>
            <person name="Miyauchi S."/>
            <person name="Thiergart T."/>
            <person name="Pickel B."/>
            <person name="Atanasova L."/>
            <person name="Karlsson M."/>
            <person name="Huettel B."/>
            <person name="Barry K.W."/>
            <person name="Haridas S."/>
            <person name="Chen C."/>
            <person name="Bauer D."/>
            <person name="Andreopoulos W."/>
            <person name="Pangilinan J."/>
            <person name="LaButti K."/>
            <person name="Riley R."/>
            <person name="Lipzen A."/>
            <person name="Clum A."/>
            <person name="Drula E."/>
            <person name="Henrissat B."/>
            <person name="Kohler A."/>
            <person name="Grigoriev I.V."/>
            <person name="Martin F.M."/>
            <person name="Hacquard S."/>
        </authorList>
    </citation>
    <scope>NUCLEOTIDE SEQUENCE</scope>
    <source>
        <strain evidence="7">MPI-SDFR-AT-0073</strain>
    </source>
</reference>
<dbReference type="CDD" id="cd12148">
    <property type="entry name" value="fungal_TF_MHR"/>
    <property type="match status" value="1"/>
</dbReference>
<dbReference type="EMBL" id="JAGPXC010000001">
    <property type="protein sequence ID" value="KAH6658979.1"/>
    <property type="molecule type" value="Genomic_DNA"/>
</dbReference>
<dbReference type="GO" id="GO:0006351">
    <property type="term" value="P:DNA-templated transcription"/>
    <property type="evidence" value="ECO:0007669"/>
    <property type="project" value="InterPro"/>
</dbReference>
<sequence length="630" mass="71734">MADNRLPSRRRQRAQLACNPCRARKVGCDGRRPVCTSCSMKALGDRCAYQEKSSGSSVATLPEVNNRLRRLEDKFRVDPQVIWNAPDTHFASDTASPVVARRTVTHHPYLAEEEMIHGPSSNISFFKQVLQLKDNKEHTEPPGELLPSPEERGMPDLIGFTVNQPHNLAQNMDPVSLPDRQLSDALLQCFSHCIHPIFPILHWPSLTTMYDRLWQPALSVDCYYNRGRDDLVFHAILNMVLALGCQYIEHIPATQRSQFADSFYRRSQQLISVETLDFSSLQIVQLLLLRGLYLHYTNYADRCWNIIGVALRVAQGLGLHLEEAVAPKNQLNREMRRRVWHNCVALDRLSATTFGRSVLLRKPYDVPLPEPIDDEYLSKSHEGCQPENTPSRLTFFRHTIKLFDVLDEILTKLYSHEHNGPAEDVSTIAPYLNDLPRLCSKLDFVSESLPTHLRTPGNAMASEDGSGGCFNLQARVFKSRILYVRLLLLRPSLLIEARRQVVNQNRIDDSATLAPLYRPYLRELNILCLSTVHNVLEEMHQQLSSSQNTSAWHALFFTFGAASTLLAASLCPDLNVNLDLDCAKTSWERAMRIFEFYEPRVESARKGSEVLTKFRQRFSAFSMQSRSSSS</sequence>
<dbReference type="InterPro" id="IPR007219">
    <property type="entry name" value="XnlR_reg_dom"/>
</dbReference>
<keyword evidence="4" id="KW-0804">Transcription</keyword>
<evidence type="ECO:0000259" key="6">
    <source>
        <dbReference type="PROSITE" id="PS50048"/>
    </source>
</evidence>
<evidence type="ECO:0000313" key="7">
    <source>
        <dbReference type="EMBL" id="KAH6658979.1"/>
    </source>
</evidence>
<evidence type="ECO:0000313" key="8">
    <source>
        <dbReference type="Proteomes" id="UP000758603"/>
    </source>
</evidence>
<dbReference type="SUPFAM" id="SSF57701">
    <property type="entry name" value="Zn2/Cys6 DNA-binding domain"/>
    <property type="match status" value="1"/>
</dbReference>
<comment type="caution">
    <text evidence="7">The sequence shown here is derived from an EMBL/GenBank/DDBJ whole genome shotgun (WGS) entry which is preliminary data.</text>
</comment>
<dbReference type="PROSITE" id="PS50048">
    <property type="entry name" value="ZN2_CY6_FUNGAL_2"/>
    <property type="match status" value="1"/>
</dbReference>
<dbReference type="InterPro" id="IPR036864">
    <property type="entry name" value="Zn2-C6_fun-type_DNA-bd_sf"/>
</dbReference>
<dbReference type="AlphaFoldDB" id="A0A9P8UVW0"/>
<dbReference type="Pfam" id="PF04082">
    <property type="entry name" value="Fungal_trans"/>
    <property type="match status" value="1"/>
</dbReference>
<dbReference type="SMART" id="SM00066">
    <property type="entry name" value="GAL4"/>
    <property type="match status" value="1"/>
</dbReference>
<dbReference type="GO" id="GO:0005634">
    <property type="term" value="C:nucleus"/>
    <property type="evidence" value="ECO:0007669"/>
    <property type="project" value="TreeGrafter"/>
</dbReference>
<proteinExistence type="predicted"/>
<dbReference type="GO" id="GO:0008270">
    <property type="term" value="F:zinc ion binding"/>
    <property type="evidence" value="ECO:0007669"/>
    <property type="project" value="InterPro"/>
</dbReference>
<keyword evidence="8" id="KW-1185">Reference proteome</keyword>
<keyword evidence="2" id="KW-0805">Transcription regulation</keyword>
<dbReference type="Pfam" id="PF00172">
    <property type="entry name" value="Zn_clus"/>
    <property type="match status" value="1"/>
</dbReference>
<evidence type="ECO:0000256" key="2">
    <source>
        <dbReference type="ARBA" id="ARBA00023015"/>
    </source>
</evidence>
<dbReference type="GO" id="GO:0000981">
    <property type="term" value="F:DNA-binding transcription factor activity, RNA polymerase II-specific"/>
    <property type="evidence" value="ECO:0007669"/>
    <property type="project" value="InterPro"/>
</dbReference>
<evidence type="ECO:0000256" key="4">
    <source>
        <dbReference type="ARBA" id="ARBA00023163"/>
    </source>
</evidence>
<dbReference type="OrthoDB" id="424974at2759"/>
<evidence type="ECO:0000256" key="5">
    <source>
        <dbReference type="ARBA" id="ARBA00023242"/>
    </source>
</evidence>
<keyword evidence="5" id="KW-0539">Nucleus</keyword>
<dbReference type="PANTHER" id="PTHR47424:SF3">
    <property type="entry name" value="REGULATORY PROTEIN GAL4"/>
    <property type="match status" value="1"/>
</dbReference>
<name>A0A9P8UVW0_9PEZI</name>
<dbReference type="InterPro" id="IPR051127">
    <property type="entry name" value="Fungal_SecMet_Regulators"/>
</dbReference>
<evidence type="ECO:0000256" key="1">
    <source>
        <dbReference type="ARBA" id="ARBA00022723"/>
    </source>
</evidence>
<dbReference type="GO" id="GO:0000978">
    <property type="term" value="F:RNA polymerase II cis-regulatory region sequence-specific DNA binding"/>
    <property type="evidence" value="ECO:0007669"/>
    <property type="project" value="TreeGrafter"/>
</dbReference>
<dbReference type="SMART" id="SM00906">
    <property type="entry name" value="Fungal_trans"/>
    <property type="match status" value="1"/>
</dbReference>
<keyword evidence="1" id="KW-0479">Metal-binding</keyword>
<dbReference type="Proteomes" id="UP000758603">
    <property type="component" value="Unassembled WGS sequence"/>
</dbReference>